<organism evidence="2 3">
    <name type="scientific">Rubrobacter taiwanensis</name>
    <dbReference type="NCBI Taxonomy" id="185139"/>
    <lineage>
        <taxon>Bacteria</taxon>
        <taxon>Bacillati</taxon>
        <taxon>Actinomycetota</taxon>
        <taxon>Rubrobacteria</taxon>
        <taxon>Rubrobacterales</taxon>
        <taxon>Rubrobacteraceae</taxon>
        <taxon>Rubrobacter</taxon>
    </lineage>
</organism>
<protein>
    <submittedName>
        <fullName evidence="2">Oxalate:formate antiporter</fullName>
    </submittedName>
</protein>
<keyword evidence="1" id="KW-0472">Membrane</keyword>
<evidence type="ECO:0000256" key="1">
    <source>
        <dbReference type="SAM" id="Phobius"/>
    </source>
</evidence>
<comment type="caution">
    <text evidence="2">The sequence shown here is derived from an EMBL/GenBank/DDBJ whole genome shotgun (WGS) entry which is preliminary data.</text>
</comment>
<keyword evidence="1" id="KW-1133">Transmembrane helix</keyword>
<evidence type="ECO:0000313" key="3">
    <source>
        <dbReference type="Proteomes" id="UP000295244"/>
    </source>
</evidence>
<dbReference type="OrthoDB" id="5197032at2"/>
<sequence length="46" mass="5095">MENRESGGRPSGGSWILVILFWAYVMIPLAWGVYQTFDGVMALFAG</sequence>
<feature type="transmembrane region" description="Helical" evidence="1">
    <location>
        <begin position="12"/>
        <end position="34"/>
    </location>
</feature>
<evidence type="ECO:0000313" key="2">
    <source>
        <dbReference type="EMBL" id="TCJ20127.1"/>
    </source>
</evidence>
<dbReference type="Proteomes" id="UP000295244">
    <property type="component" value="Unassembled WGS sequence"/>
</dbReference>
<keyword evidence="1" id="KW-0812">Transmembrane</keyword>
<dbReference type="EMBL" id="SKBU01000006">
    <property type="protein sequence ID" value="TCJ20127.1"/>
    <property type="molecule type" value="Genomic_DNA"/>
</dbReference>
<keyword evidence="3" id="KW-1185">Reference proteome</keyword>
<dbReference type="AlphaFoldDB" id="A0A4R1BRY1"/>
<gene>
    <name evidence="2" type="ORF">E0L93_03460</name>
</gene>
<accession>A0A4R1BRY1</accession>
<reference evidence="2 3" key="1">
    <citation type="submission" date="2019-03" db="EMBL/GenBank/DDBJ databases">
        <title>Whole genome sequence of a novel Rubrobacter taiwanensis strain, isolated from Yellowstone National Park.</title>
        <authorList>
            <person name="Freed S."/>
            <person name="Ramaley R.F."/>
            <person name="Kyndt J.A."/>
        </authorList>
    </citation>
    <scope>NUCLEOTIDE SEQUENCE [LARGE SCALE GENOMIC DNA]</scope>
    <source>
        <strain evidence="2 3">Yellowstone</strain>
    </source>
</reference>
<name>A0A4R1BRY1_9ACTN</name>
<proteinExistence type="predicted"/>
<dbReference type="RefSeq" id="WP_132688775.1">
    <property type="nucleotide sequence ID" value="NZ_SKBU01000006.1"/>
</dbReference>